<dbReference type="AlphaFoldDB" id="A0AAN9FQ80"/>
<dbReference type="InterPro" id="IPR044618">
    <property type="entry name" value="NdhT-like"/>
</dbReference>
<comment type="caution">
    <text evidence="1">The sequence shown here is derived from an EMBL/GenBank/DDBJ whole genome shotgun (WGS) entry which is preliminary data.</text>
</comment>
<accession>A0AAN9FQ80</accession>
<dbReference type="EMBL" id="JAYKXN010000006">
    <property type="protein sequence ID" value="KAK7280602.1"/>
    <property type="molecule type" value="Genomic_DNA"/>
</dbReference>
<sequence length="69" mass="7575">MGLGPSLSDANYVSIHLHSQHKTSIMFIVNNWEPVPDMVDRLGGRNMNLSDQAVSAITIDALPYVASFM</sequence>
<dbReference type="Proteomes" id="UP001359559">
    <property type="component" value="Unassembled WGS sequence"/>
</dbReference>
<dbReference type="PANTHER" id="PTHR45283:SF1">
    <property type="entry name" value="NAD(P)H-QUINONE OXIDOREDUCTASE SUBUNIT T, CHLOROPLASTIC"/>
    <property type="match status" value="1"/>
</dbReference>
<dbReference type="PANTHER" id="PTHR45283">
    <property type="entry name" value="NAD(P)H-QUINONE OXIDOREDUCTASE SUBUNIT T, CHLOROPLASTIC"/>
    <property type="match status" value="1"/>
</dbReference>
<keyword evidence="2" id="KW-1185">Reference proteome</keyword>
<evidence type="ECO:0000313" key="1">
    <source>
        <dbReference type="EMBL" id="KAK7280602.1"/>
    </source>
</evidence>
<gene>
    <name evidence="1" type="ORF">RJT34_25667</name>
</gene>
<reference evidence="1 2" key="1">
    <citation type="submission" date="2024-01" db="EMBL/GenBank/DDBJ databases">
        <title>The genomes of 5 underutilized Papilionoideae crops provide insights into root nodulation and disease resistance.</title>
        <authorList>
            <person name="Yuan L."/>
        </authorList>
    </citation>
    <scope>NUCLEOTIDE SEQUENCE [LARGE SCALE GENOMIC DNA]</scope>
    <source>
        <strain evidence="1">LY-2023</strain>
        <tissue evidence="1">Leaf</tissue>
    </source>
</reference>
<name>A0AAN9FQ80_CLITE</name>
<evidence type="ECO:0000313" key="2">
    <source>
        <dbReference type="Proteomes" id="UP001359559"/>
    </source>
</evidence>
<protein>
    <submittedName>
        <fullName evidence="1">Uncharacterized protein</fullName>
    </submittedName>
</protein>
<organism evidence="1 2">
    <name type="scientific">Clitoria ternatea</name>
    <name type="common">Butterfly pea</name>
    <dbReference type="NCBI Taxonomy" id="43366"/>
    <lineage>
        <taxon>Eukaryota</taxon>
        <taxon>Viridiplantae</taxon>
        <taxon>Streptophyta</taxon>
        <taxon>Embryophyta</taxon>
        <taxon>Tracheophyta</taxon>
        <taxon>Spermatophyta</taxon>
        <taxon>Magnoliopsida</taxon>
        <taxon>eudicotyledons</taxon>
        <taxon>Gunneridae</taxon>
        <taxon>Pentapetalae</taxon>
        <taxon>rosids</taxon>
        <taxon>fabids</taxon>
        <taxon>Fabales</taxon>
        <taxon>Fabaceae</taxon>
        <taxon>Papilionoideae</taxon>
        <taxon>50 kb inversion clade</taxon>
        <taxon>NPAAA clade</taxon>
        <taxon>indigoferoid/millettioid clade</taxon>
        <taxon>Phaseoleae</taxon>
        <taxon>Clitoria</taxon>
    </lineage>
</organism>
<proteinExistence type="predicted"/>